<sequence length="105" mass="12468">MIKPYRLKHIPTGVYYQPHKHRGSNVSLKGKVYLNGTHGLSSAWTYAKRYPDSANNQTFSIFVEKDSRIYKMLEDKFTWHECKYLRAQLKAETNVWDWQIEELSV</sequence>
<dbReference type="RefSeq" id="WP_296938391.1">
    <property type="nucleotide sequence ID" value="NZ_LT599032.1"/>
</dbReference>
<reference evidence="1" key="1">
    <citation type="submission" date="2016-04" db="EMBL/GenBank/DDBJ databases">
        <authorList>
            <person name="Evans L.H."/>
            <person name="Alamgir A."/>
            <person name="Owens N."/>
            <person name="Weber N.D."/>
            <person name="Virtaneva K."/>
            <person name="Barbian K."/>
            <person name="Babar A."/>
            <person name="Rosenke K."/>
        </authorList>
    </citation>
    <scope>NUCLEOTIDE SEQUENCE</scope>
    <source>
        <strain evidence="1">86-1</strain>
    </source>
</reference>
<gene>
    <name evidence="1" type="ORF">KL86DYS1_10494</name>
</gene>
<protein>
    <submittedName>
        <fullName evidence="1">Uncharacterized protein</fullName>
    </submittedName>
</protein>
<proteinExistence type="predicted"/>
<accession>A0A212IXW7</accession>
<dbReference type="AlphaFoldDB" id="A0A212IXW7"/>
<organism evidence="1">
    <name type="scientific">uncultured Dysgonomonas sp</name>
    <dbReference type="NCBI Taxonomy" id="206096"/>
    <lineage>
        <taxon>Bacteria</taxon>
        <taxon>Pseudomonadati</taxon>
        <taxon>Bacteroidota</taxon>
        <taxon>Bacteroidia</taxon>
        <taxon>Bacteroidales</taxon>
        <taxon>Dysgonomonadaceae</taxon>
        <taxon>Dysgonomonas</taxon>
        <taxon>environmental samples</taxon>
    </lineage>
</organism>
<name>A0A212IXW7_9BACT</name>
<evidence type="ECO:0000313" key="1">
    <source>
        <dbReference type="EMBL" id="SBV92010.1"/>
    </source>
</evidence>
<dbReference type="EMBL" id="FLUM01000001">
    <property type="protein sequence ID" value="SBV92010.1"/>
    <property type="molecule type" value="Genomic_DNA"/>
</dbReference>